<organism evidence="1 2">
    <name type="scientific">Lishizhenia tianjinensis</name>
    <dbReference type="NCBI Taxonomy" id="477690"/>
    <lineage>
        <taxon>Bacteria</taxon>
        <taxon>Pseudomonadati</taxon>
        <taxon>Bacteroidota</taxon>
        <taxon>Flavobacteriia</taxon>
        <taxon>Flavobacteriales</taxon>
        <taxon>Crocinitomicaceae</taxon>
        <taxon>Lishizhenia</taxon>
    </lineage>
</organism>
<gene>
    <name evidence="1" type="ORF">SAMN05216474_0243</name>
</gene>
<keyword evidence="2" id="KW-1185">Reference proteome</keyword>
<reference evidence="1 2" key="1">
    <citation type="submission" date="2016-10" db="EMBL/GenBank/DDBJ databases">
        <authorList>
            <person name="de Groot N.N."/>
        </authorList>
    </citation>
    <scope>NUCLEOTIDE SEQUENCE [LARGE SCALE GENOMIC DNA]</scope>
    <source>
        <strain evidence="1 2">CGMCC 1.7005</strain>
    </source>
</reference>
<evidence type="ECO:0000313" key="1">
    <source>
        <dbReference type="EMBL" id="SFT38294.1"/>
    </source>
</evidence>
<evidence type="ECO:0000313" key="2">
    <source>
        <dbReference type="Proteomes" id="UP000236454"/>
    </source>
</evidence>
<dbReference type="AlphaFoldDB" id="A0A1I6XKD3"/>
<accession>A0A1I6XKD3</accession>
<name>A0A1I6XKD3_9FLAO</name>
<proteinExistence type="predicted"/>
<dbReference type="Proteomes" id="UP000236454">
    <property type="component" value="Unassembled WGS sequence"/>
</dbReference>
<protein>
    <submittedName>
        <fullName evidence="1">Uncharacterized protein</fullName>
    </submittedName>
</protein>
<dbReference type="EMBL" id="FPAS01000001">
    <property type="protein sequence ID" value="SFT38294.1"/>
    <property type="molecule type" value="Genomic_DNA"/>
</dbReference>
<sequence>MAFLLPNVINAQDYAIFTIDSTRLFLERNHKTQNLPNYVTQQEWYINGQKMTFLSDTVKVRVNAQQMDTILFGWGNNFDTLLCNISQPKEYRLFYIACCSAFNIQDVALGKFISGNVNFELKNSDTSKRYLALLSDSGILLNGQMKDTLTDHCRSAMSNSFYKLELKEIYSTIDSTKITEETCLQTSSKDAIYFNYQTKRTFFSINYFPLSSQPEKIIYDFESGELRIE</sequence>